<sequence>MKAVRSLQYFSVLLLLATGLIVNLLQPSEALAGITDNPGFSNGNYSVCNHPNQGDSVTSYGPDRNLSGITLTSTNWRCSAGGAAINGESVVAVKQPLLMEKLDLQTPRFGGGGYSKDLVSISWDYDNDGTIDLLDSGPWNSWYLDRGHPYARGTYFSSSHSFDSTGSYTVKVTATYDDSSTDVATGIVKVVPDTPTAVINRIDIPTGIPNDAAPVLTGTSQKLSASRSTSVGGIISKYEWDLDGDNEYEIDSGVSDWYTTTFASVGTKTVRVRVTSRGGSTATASMPIEVRLAPPKGEPGMSILEGASYVNSKTVKLNLVWPEYATEARISNDGGFSASKIKTVALSNSVDWELDDSVKGVYTKVVYVRFNGSGIDTTKTYSDDIILDTNAPVVESSSAAAVSESIDVTLKATDDITGVDKVQIKNGSITVTKDYSNKISVAKKEIGVSVSSAGLWKFGTSSIEVRVSDMAGNWSEFKTLTLAAITTGSTLPSLKTTTAKSIASYAKLKVASTSKVTLKVAPSSAKFCRVSGSTLKGLKTGSCKVTVTVTPKKGRASFKTVMLKVAK</sequence>
<evidence type="ECO:0000313" key="2">
    <source>
        <dbReference type="EMBL" id="CAB5007611.1"/>
    </source>
</evidence>
<dbReference type="InterPro" id="IPR022409">
    <property type="entry name" value="PKD/Chitinase_dom"/>
</dbReference>
<reference evidence="2" key="1">
    <citation type="submission" date="2020-05" db="EMBL/GenBank/DDBJ databases">
        <authorList>
            <person name="Chiriac C."/>
            <person name="Salcher M."/>
            <person name="Ghai R."/>
            <person name="Kavagutti S V."/>
        </authorList>
    </citation>
    <scope>NUCLEOTIDE SEQUENCE</scope>
</reference>
<dbReference type="EMBL" id="CAFBPN010000002">
    <property type="protein sequence ID" value="CAB5007611.1"/>
    <property type="molecule type" value="Genomic_DNA"/>
</dbReference>
<name>A0A6J7PRT7_9ZZZZ</name>
<dbReference type="InterPro" id="IPR035986">
    <property type="entry name" value="PKD_dom_sf"/>
</dbReference>
<evidence type="ECO:0000259" key="1">
    <source>
        <dbReference type="SMART" id="SM00089"/>
    </source>
</evidence>
<organism evidence="2">
    <name type="scientific">freshwater metagenome</name>
    <dbReference type="NCBI Taxonomy" id="449393"/>
    <lineage>
        <taxon>unclassified sequences</taxon>
        <taxon>metagenomes</taxon>
        <taxon>ecological metagenomes</taxon>
    </lineage>
</organism>
<feature type="domain" description="PKD/Chitinase" evidence="1">
    <location>
        <begin position="206"/>
        <end position="293"/>
    </location>
</feature>
<dbReference type="Gene3D" id="2.60.40.10">
    <property type="entry name" value="Immunoglobulins"/>
    <property type="match status" value="1"/>
</dbReference>
<gene>
    <name evidence="2" type="ORF">UFOPK4098_00103</name>
</gene>
<dbReference type="CDD" id="cd00146">
    <property type="entry name" value="PKD"/>
    <property type="match status" value="1"/>
</dbReference>
<dbReference type="SUPFAM" id="SSF49299">
    <property type="entry name" value="PKD domain"/>
    <property type="match status" value="2"/>
</dbReference>
<protein>
    <submittedName>
        <fullName evidence="2">Unannotated protein</fullName>
    </submittedName>
</protein>
<dbReference type="AlphaFoldDB" id="A0A6J7PRT7"/>
<dbReference type="InterPro" id="IPR013783">
    <property type="entry name" value="Ig-like_fold"/>
</dbReference>
<proteinExistence type="predicted"/>
<accession>A0A6J7PRT7</accession>
<dbReference type="SMART" id="SM00089">
    <property type="entry name" value="PKD"/>
    <property type="match status" value="2"/>
</dbReference>
<feature type="domain" description="PKD/Chitinase" evidence="1">
    <location>
        <begin position="88"/>
        <end position="193"/>
    </location>
</feature>